<reference evidence="9" key="1">
    <citation type="journal article" date="2019" name="Int. J. Syst. Evol. Microbiol.">
        <title>The Global Catalogue of Microorganisms (GCM) 10K type strain sequencing project: providing services to taxonomists for standard genome sequencing and annotation.</title>
        <authorList>
            <consortium name="The Broad Institute Genomics Platform"/>
            <consortium name="The Broad Institute Genome Sequencing Center for Infectious Disease"/>
            <person name="Wu L."/>
            <person name="Ma J."/>
        </authorList>
    </citation>
    <scope>NUCLEOTIDE SEQUENCE [LARGE SCALE GENOMIC DNA]</scope>
    <source>
        <strain evidence="9">JCM 3325</strain>
    </source>
</reference>
<dbReference type="Gene3D" id="3.30.230.10">
    <property type="match status" value="1"/>
</dbReference>
<evidence type="ECO:0000256" key="1">
    <source>
        <dbReference type="ARBA" id="ARBA00005251"/>
    </source>
</evidence>
<proteinExistence type="inferred from homology"/>
<comment type="caution">
    <text evidence="8">The sequence shown here is derived from an EMBL/GenBank/DDBJ whole genome shotgun (WGS) entry which is preliminary data.</text>
</comment>
<dbReference type="SUPFAM" id="SSF54211">
    <property type="entry name" value="Ribosomal protein S5 domain 2-like"/>
    <property type="match status" value="1"/>
</dbReference>
<feature type="compositionally biased region" description="Acidic residues" evidence="7">
    <location>
        <begin position="14"/>
        <end position="23"/>
    </location>
</feature>
<evidence type="ECO:0000256" key="7">
    <source>
        <dbReference type="SAM" id="MobiDB-lite"/>
    </source>
</evidence>
<evidence type="ECO:0000256" key="4">
    <source>
        <dbReference type="ARBA" id="ARBA00035259"/>
    </source>
</evidence>
<accession>A0ABN3K6E8</accession>
<dbReference type="InterPro" id="IPR000754">
    <property type="entry name" value="Ribosomal_uS9"/>
</dbReference>
<evidence type="ECO:0000256" key="3">
    <source>
        <dbReference type="ARBA" id="ARBA00023274"/>
    </source>
</evidence>
<keyword evidence="2 5" id="KW-0689">Ribosomal protein</keyword>
<dbReference type="InterPro" id="IPR023035">
    <property type="entry name" value="Ribosomal_uS9_bac/plastid"/>
</dbReference>
<dbReference type="Proteomes" id="UP001501231">
    <property type="component" value="Unassembled WGS sequence"/>
</dbReference>
<comment type="similarity">
    <text evidence="1 5 6">Belongs to the universal ribosomal protein uS9 family.</text>
</comment>
<dbReference type="EMBL" id="BAAARW010000038">
    <property type="protein sequence ID" value="GAA2450302.1"/>
    <property type="molecule type" value="Genomic_DNA"/>
</dbReference>
<dbReference type="InterPro" id="IPR020568">
    <property type="entry name" value="Ribosomal_Su5_D2-typ_SF"/>
</dbReference>
<evidence type="ECO:0000313" key="9">
    <source>
        <dbReference type="Proteomes" id="UP001501231"/>
    </source>
</evidence>
<dbReference type="PANTHER" id="PTHR21569">
    <property type="entry name" value="RIBOSOMAL PROTEIN S9"/>
    <property type="match status" value="1"/>
</dbReference>
<evidence type="ECO:0000256" key="6">
    <source>
        <dbReference type="RuleBase" id="RU003815"/>
    </source>
</evidence>
<dbReference type="GO" id="GO:0005840">
    <property type="term" value="C:ribosome"/>
    <property type="evidence" value="ECO:0007669"/>
    <property type="project" value="UniProtKB-KW"/>
</dbReference>
<organism evidence="8 9">
    <name type="scientific">Actinomadura vinacea</name>
    <dbReference type="NCBI Taxonomy" id="115336"/>
    <lineage>
        <taxon>Bacteria</taxon>
        <taxon>Bacillati</taxon>
        <taxon>Actinomycetota</taxon>
        <taxon>Actinomycetes</taxon>
        <taxon>Streptosporangiales</taxon>
        <taxon>Thermomonosporaceae</taxon>
        <taxon>Actinomadura</taxon>
    </lineage>
</organism>
<keyword evidence="9" id="KW-1185">Reference proteome</keyword>
<evidence type="ECO:0000313" key="8">
    <source>
        <dbReference type="EMBL" id="GAA2450302.1"/>
    </source>
</evidence>
<feature type="region of interest" description="Disordered" evidence="7">
    <location>
        <begin position="1"/>
        <end position="52"/>
    </location>
</feature>
<dbReference type="RefSeq" id="WP_425547515.1">
    <property type="nucleotide sequence ID" value="NZ_BAAARW010000038.1"/>
</dbReference>
<dbReference type="HAMAP" id="MF_00532_B">
    <property type="entry name" value="Ribosomal_uS9_B"/>
    <property type="match status" value="1"/>
</dbReference>
<dbReference type="InterPro" id="IPR020574">
    <property type="entry name" value="Ribosomal_uS9_CS"/>
</dbReference>
<protein>
    <recommendedName>
        <fullName evidence="4 5">Small ribosomal subunit protein uS9</fullName>
    </recommendedName>
</protein>
<sequence length="172" mass="18680">MDEPIDTETPAEGAEFDSYEDAPSEYSTESPEAAGEGFLDQPVATGPAAGTGRRKEAIARVRIVPGEGKWTINGRTLDQYFPNKVHQQIVNEPFVLLGLEGQFDVLCRINGGGTTGQAGALRLGISRALQFANIDHRPALKKAGFLTRDARAIERKKAGLKKARKAPQYSKR</sequence>
<evidence type="ECO:0000256" key="5">
    <source>
        <dbReference type="HAMAP-Rule" id="MF_00532"/>
    </source>
</evidence>
<name>A0ABN3K6E8_9ACTN</name>
<dbReference type="Pfam" id="PF00380">
    <property type="entry name" value="Ribosomal_S9"/>
    <property type="match status" value="1"/>
</dbReference>
<dbReference type="InterPro" id="IPR014721">
    <property type="entry name" value="Ribsml_uS5_D2-typ_fold_subgr"/>
</dbReference>
<dbReference type="PROSITE" id="PS00360">
    <property type="entry name" value="RIBOSOMAL_S9"/>
    <property type="match status" value="1"/>
</dbReference>
<dbReference type="NCBIfam" id="NF001099">
    <property type="entry name" value="PRK00132.1"/>
    <property type="match status" value="1"/>
</dbReference>
<keyword evidence="3 5" id="KW-0687">Ribonucleoprotein</keyword>
<evidence type="ECO:0000256" key="2">
    <source>
        <dbReference type="ARBA" id="ARBA00022980"/>
    </source>
</evidence>
<gene>
    <name evidence="5 8" type="primary">rpsI</name>
    <name evidence="8" type="ORF">GCM10010191_80200</name>
</gene>
<dbReference type="PANTHER" id="PTHR21569:SF1">
    <property type="entry name" value="SMALL RIBOSOMAL SUBUNIT PROTEIN US9M"/>
    <property type="match status" value="1"/>
</dbReference>